<dbReference type="Gene3D" id="3.40.525.10">
    <property type="entry name" value="CRAL-TRIO lipid binding domain"/>
    <property type="match status" value="1"/>
</dbReference>
<dbReference type="CDD" id="cd00170">
    <property type="entry name" value="SEC14"/>
    <property type="match status" value="1"/>
</dbReference>
<reference evidence="3" key="1">
    <citation type="submission" date="2020-11" db="EMBL/GenBank/DDBJ databases">
        <authorList>
            <consortium name="DOE Joint Genome Institute"/>
            <person name="Ahrendt S."/>
            <person name="Riley R."/>
            <person name="Andreopoulos W."/>
            <person name="LaButti K."/>
            <person name="Pangilinan J."/>
            <person name="Ruiz-duenas F.J."/>
            <person name="Barrasa J.M."/>
            <person name="Sanchez-Garcia M."/>
            <person name="Camarero S."/>
            <person name="Miyauchi S."/>
            <person name="Serrano A."/>
            <person name="Linde D."/>
            <person name="Babiker R."/>
            <person name="Drula E."/>
            <person name="Ayuso-Fernandez I."/>
            <person name="Pacheco R."/>
            <person name="Padilla G."/>
            <person name="Ferreira P."/>
            <person name="Barriuso J."/>
            <person name="Kellner H."/>
            <person name="Castanera R."/>
            <person name="Alfaro M."/>
            <person name="Ramirez L."/>
            <person name="Pisabarro A.G."/>
            <person name="Kuo A."/>
            <person name="Tritt A."/>
            <person name="Lipzen A."/>
            <person name="He G."/>
            <person name="Yan M."/>
            <person name="Ng V."/>
            <person name="Cullen D."/>
            <person name="Martin F."/>
            <person name="Rosso M.-N."/>
            <person name="Henrissat B."/>
            <person name="Hibbett D."/>
            <person name="Martinez A.T."/>
            <person name="Grigoriev I.V."/>
        </authorList>
    </citation>
    <scope>NUCLEOTIDE SEQUENCE</scope>
    <source>
        <strain evidence="3">AH 44721</strain>
    </source>
</reference>
<dbReference type="InterPro" id="IPR011074">
    <property type="entry name" value="CRAL/TRIO_N_dom"/>
</dbReference>
<gene>
    <name evidence="3" type="ORF">CPB84DRAFT_1672490</name>
</gene>
<dbReference type="InterPro" id="IPR036865">
    <property type="entry name" value="CRAL-TRIO_dom_sf"/>
</dbReference>
<dbReference type="InterPro" id="IPR001251">
    <property type="entry name" value="CRAL-TRIO_dom"/>
</dbReference>
<dbReference type="SUPFAM" id="SSF52087">
    <property type="entry name" value="CRAL/TRIO domain"/>
    <property type="match status" value="1"/>
</dbReference>
<accession>A0A9P5NYL7</accession>
<dbReference type="SMART" id="SM01100">
    <property type="entry name" value="CRAL_TRIO_N"/>
    <property type="match status" value="1"/>
</dbReference>
<dbReference type="Pfam" id="PF00650">
    <property type="entry name" value="CRAL_TRIO"/>
    <property type="match status" value="1"/>
</dbReference>
<dbReference type="Pfam" id="PF03765">
    <property type="entry name" value="CRAL_TRIO_N"/>
    <property type="match status" value="1"/>
</dbReference>
<organism evidence="3 4">
    <name type="scientific">Gymnopilus junonius</name>
    <name type="common">Spectacular rustgill mushroom</name>
    <name type="synonym">Gymnopilus spectabilis subsp. junonius</name>
    <dbReference type="NCBI Taxonomy" id="109634"/>
    <lineage>
        <taxon>Eukaryota</taxon>
        <taxon>Fungi</taxon>
        <taxon>Dikarya</taxon>
        <taxon>Basidiomycota</taxon>
        <taxon>Agaricomycotina</taxon>
        <taxon>Agaricomycetes</taxon>
        <taxon>Agaricomycetidae</taxon>
        <taxon>Agaricales</taxon>
        <taxon>Agaricineae</taxon>
        <taxon>Hymenogastraceae</taxon>
        <taxon>Gymnopilus</taxon>
    </lineage>
</organism>
<dbReference type="EMBL" id="JADNYJ010000006">
    <property type="protein sequence ID" value="KAF8910658.1"/>
    <property type="molecule type" value="Genomic_DNA"/>
</dbReference>
<dbReference type="AlphaFoldDB" id="A0A9P5NYL7"/>
<evidence type="ECO:0000313" key="4">
    <source>
        <dbReference type="Proteomes" id="UP000724874"/>
    </source>
</evidence>
<evidence type="ECO:0000256" key="1">
    <source>
        <dbReference type="SAM" id="MobiDB-lite"/>
    </source>
</evidence>
<dbReference type="Proteomes" id="UP000724874">
    <property type="component" value="Unassembled WGS sequence"/>
</dbReference>
<dbReference type="SUPFAM" id="SSF46938">
    <property type="entry name" value="CRAL/TRIO N-terminal domain"/>
    <property type="match status" value="1"/>
</dbReference>
<dbReference type="OrthoDB" id="75724at2759"/>
<sequence>MTEKAFLPLPPPRTIYKENSHAQLSTSEQSMYDEVLAHFTRTEPVYTIPNFEQGELTDEEQFWLSRECLLRYLRASKWKVPTAIERLEDTLKWRRDYGVYDFVTAKHVEPEAVTGKEVIYGYDVTGRPAIYMLPSRQNTDEATRQVQFAVWMLERALDLAEPGVETLALLINFADKGKNPSVSTALTVLNILQNHYPERLGLALIINVPFLVNAFFKIVMSFVDPLTRQKVKFNPKIFQDGLLKEDMVMKEWGGNKDFEYVHEKYWPELVEICEKRVKAWKEIWRKLGAKVGISEWDYKTANTHPIEKAQEEEKTEQPSNAIAPAAVGTMTSEDQSVEPQPSDVATVKPSEAQEEKPEKALPEITKEDAGAAHETQTLPSDVMEETMPCLSLLELAPSPVVLILKRPPTAGLLQMTELLLGHLVESEERFRKYNDTLPYIVFICL</sequence>
<feature type="domain" description="CRAL-TRIO" evidence="2">
    <location>
        <begin position="107"/>
        <end position="260"/>
    </location>
</feature>
<evidence type="ECO:0000313" key="3">
    <source>
        <dbReference type="EMBL" id="KAF8910658.1"/>
    </source>
</evidence>
<feature type="compositionally biased region" description="Polar residues" evidence="1">
    <location>
        <begin position="329"/>
        <end position="339"/>
    </location>
</feature>
<dbReference type="PANTHER" id="PTHR45824">
    <property type="entry name" value="GH16843P"/>
    <property type="match status" value="1"/>
</dbReference>
<dbReference type="SMART" id="SM00516">
    <property type="entry name" value="SEC14"/>
    <property type="match status" value="1"/>
</dbReference>
<dbReference type="PROSITE" id="PS50191">
    <property type="entry name" value="CRAL_TRIO"/>
    <property type="match status" value="1"/>
</dbReference>
<dbReference type="PANTHER" id="PTHR45824:SF29">
    <property type="entry name" value="GH16843P"/>
    <property type="match status" value="1"/>
</dbReference>
<dbReference type="InterPro" id="IPR036273">
    <property type="entry name" value="CRAL/TRIO_N_dom_sf"/>
</dbReference>
<name>A0A9P5NYL7_GYMJU</name>
<dbReference type="InterPro" id="IPR052578">
    <property type="entry name" value="PI_Transfer_CRAL-TRIO"/>
</dbReference>
<feature type="region of interest" description="Disordered" evidence="1">
    <location>
        <begin position="329"/>
        <end position="372"/>
    </location>
</feature>
<keyword evidence="4" id="KW-1185">Reference proteome</keyword>
<proteinExistence type="predicted"/>
<dbReference type="GO" id="GO:0008526">
    <property type="term" value="F:phosphatidylinositol transfer activity"/>
    <property type="evidence" value="ECO:0007669"/>
    <property type="project" value="TreeGrafter"/>
</dbReference>
<evidence type="ECO:0000259" key="2">
    <source>
        <dbReference type="PROSITE" id="PS50191"/>
    </source>
</evidence>
<comment type="caution">
    <text evidence="3">The sequence shown here is derived from an EMBL/GenBank/DDBJ whole genome shotgun (WGS) entry which is preliminary data.</text>
</comment>
<feature type="compositionally biased region" description="Basic and acidic residues" evidence="1">
    <location>
        <begin position="351"/>
        <end position="371"/>
    </location>
</feature>
<protein>
    <submittedName>
        <fullName evidence="3">CRAL-TRIO domain-containing protein</fullName>
    </submittedName>
</protein>